<name>A0A512PD97_9CELL</name>
<evidence type="ECO:0000259" key="2">
    <source>
        <dbReference type="Pfam" id="PF18029"/>
    </source>
</evidence>
<evidence type="ECO:0000256" key="1">
    <source>
        <dbReference type="SAM" id="MobiDB-lite"/>
    </source>
</evidence>
<dbReference type="RefSeq" id="WP_179561799.1">
    <property type="nucleotide sequence ID" value="NZ_BAABBJ010000006.1"/>
</dbReference>
<evidence type="ECO:0000313" key="3">
    <source>
        <dbReference type="EMBL" id="GEP69183.1"/>
    </source>
</evidence>
<dbReference type="PANTHER" id="PTHR35908">
    <property type="entry name" value="HYPOTHETICAL FUSION PROTEIN"/>
    <property type="match status" value="1"/>
</dbReference>
<dbReference type="AlphaFoldDB" id="A0A512PD97"/>
<sequence>MTVSVGMVTFDTRDARALATWWARQLDGQVHDQDDGWFVFVVPAAGGTPLGFQRVEDPTPGKNRGHVDVHAVDRDAEVARHEHEGFVWAVLEDPDGNQFCVLPAPQESRVEQPQVDEPEADGPAQVSP</sequence>
<accession>A0A512PD97</accession>
<organism evidence="3 4">
    <name type="scientific">Cellulomonas soli</name>
    <dbReference type="NCBI Taxonomy" id="931535"/>
    <lineage>
        <taxon>Bacteria</taxon>
        <taxon>Bacillati</taxon>
        <taxon>Actinomycetota</taxon>
        <taxon>Actinomycetes</taxon>
        <taxon>Micrococcales</taxon>
        <taxon>Cellulomonadaceae</taxon>
        <taxon>Cellulomonas</taxon>
    </lineage>
</organism>
<dbReference type="Proteomes" id="UP000321798">
    <property type="component" value="Unassembled WGS sequence"/>
</dbReference>
<comment type="caution">
    <text evidence="3">The sequence shown here is derived from an EMBL/GenBank/DDBJ whole genome shotgun (WGS) entry which is preliminary data.</text>
</comment>
<keyword evidence="4" id="KW-1185">Reference proteome</keyword>
<feature type="domain" description="Glyoxalase-like" evidence="2">
    <location>
        <begin position="7"/>
        <end position="102"/>
    </location>
</feature>
<dbReference type="InterPro" id="IPR029068">
    <property type="entry name" value="Glyas_Bleomycin-R_OHBP_Dase"/>
</dbReference>
<dbReference type="InterPro" id="IPR041581">
    <property type="entry name" value="Glyoxalase_6"/>
</dbReference>
<dbReference type="CDD" id="cd06587">
    <property type="entry name" value="VOC"/>
    <property type="match status" value="1"/>
</dbReference>
<gene>
    <name evidence="3" type="ORF">CSO01_18980</name>
</gene>
<proteinExistence type="predicted"/>
<evidence type="ECO:0000313" key="4">
    <source>
        <dbReference type="Proteomes" id="UP000321798"/>
    </source>
</evidence>
<dbReference type="Gene3D" id="3.10.180.10">
    <property type="entry name" value="2,3-Dihydroxybiphenyl 1,2-Dioxygenase, domain 1"/>
    <property type="match status" value="1"/>
</dbReference>
<reference evidence="3 4" key="1">
    <citation type="submission" date="2019-07" db="EMBL/GenBank/DDBJ databases">
        <title>Whole genome shotgun sequence of Cellulomonas soli NBRC 109434.</title>
        <authorList>
            <person name="Hosoyama A."/>
            <person name="Uohara A."/>
            <person name="Ohji S."/>
            <person name="Ichikawa N."/>
        </authorList>
    </citation>
    <scope>NUCLEOTIDE SEQUENCE [LARGE SCALE GENOMIC DNA]</scope>
    <source>
        <strain evidence="3 4">NBRC 109434</strain>
    </source>
</reference>
<dbReference type="PANTHER" id="PTHR35908:SF1">
    <property type="entry name" value="CONSERVED PROTEIN"/>
    <property type="match status" value="1"/>
</dbReference>
<protein>
    <submittedName>
        <fullName evidence="3">Glyoxalase</fullName>
    </submittedName>
</protein>
<dbReference type="EMBL" id="BKAL01000006">
    <property type="protein sequence ID" value="GEP69183.1"/>
    <property type="molecule type" value="Genomic_DNA"/>
</dbReference>
<dbReference type="SUPFAM" id="SSF54593">
    <property type="entry name" value="Glyoxalase/Bleomycin resistance protein/Dihydroxybiphenyl dioxygenase"/>
    <property type="match status" value="1"/>
</dbReference>
<feature type="region of interest" description="Disordered" evidence="1">
    <location>
        <begin position="104"/>
        <end position="128"/>
    </location>
</feature>
<dbReference type="Pfam" id="PF18029">
    <property type="entry name" value="Glyoxalase_6"/>
    <property type="match status" value="1"/>
</dbReference>